<evidence type="ECO:0000256" key="1">
    <source>
        <dbReference type="SAM" id="MobiDB-lite"/>
    </source>
</evidence>
<evidence type="ECO:0000313" key="3">
    <source>
        <dbReference type="Proteomes" id="UP000250235"/>
    </source>
</evidence>
<dbReference type="Proteomes" id="UP000250235">
    <property type="component" value="Unassembled WGS sequence"/>
</dbReference>
<protein>
    <submittedName>
        <fullName evidence="2">Uncharacterized protein</fullName>
    </submittedName>
</protein>
<gene>
    <name evidence="2" type="ORF">F511_34215</name>
</gene>
<organism evidence="2 3">
    <name type="scientific">Dorcoceras hygrometricum</name>
    <dbReference type="NCBI Taxonomy" id="472368"/>
    <lineage>
        <taxon>Eukaryota</taxon>
        <taxon>Viridiplantae</taxon>
        <taxon>Streptophyta</taxon>
        <taxon>Embryophyta</taxon>
        <taxon>Tracheophyta</taxon>
        <taxon>Spermatophyta</taxon>
        <taxon>Magnoliopsida</taxon>
        <taxon>eudicotyledons</taxon>
        <taxon>Gunneridae</taxon>
        <taxon>Pentapetalae</taxon>
        <taxon>asterids</taxon>
        <taxon>lamiids</taxon>
        <taxon>Lamiales</taxon>
        <taxon>Gesneriaceae</taxon>
        <taxon>Didymocarpoideae</taxon>
        <taxon>Trichosporeae</taxon>
        <taxon>Loxocarpinae</taxon>
        <taxon>Dorcoceras</taxon>
    </lineage>
</organism>
<evidence type="ECO:0000313" key="2">
    <source>
        <dbReference type="EMBL" id="KZV50536.1"/>
    </source>
</evidence>
<feature type="region of interest" description="Disordered" evidence="1">
    <location>
        <begin position="1"/>
        <end position="31"/>
    </location>
</feature>
<dbReference type="AlphaFoldDB" id="A0A2Z7D072"/>
<reference evidence="2 3" key="1">
    <citation type="journal article" date="2015" name="Proc. Natl. Acad. Sci. U.S.A.">
        <title>The resurrection genome of Boea hygrometrica: A blueprint for survival of dehydration.</title>
        <authorList>
            <person name="Xiao L."/>
            <person name="Yang G."/>
            <person name="Zhang L."/>
            <person name="Yang X."/>
            <person name="Zhao S."/>
            <person name="Ji Z."/>
            <person name="Zhou Q."/>
            <person name="Hu M."/>
            <person name="Wang Y."/>
            <person name="Chen M."/>
            <person name="Xu Y."/>
            <person name="Jin H."/>
            <person name="Xiao X."/>
            <person name="Hu G."/>
            <person name="Bao F."/>
            <person name="Hu Y."/>
            <person name="Wan P."/>
            <person name="Li L."/>
            <person name="Deng X."/>
            <person name="Kuang T."/>
            <person name="Xiang C."/>
            <person name="Zhu J.K."/>
            <person name="Oliver M.J."/>
            <person name="He Y."/>
        </authorList>
    </citation>
    <scope>NUCLEOTIDE SEQUENCE [LARGE SCALE GENOMIC DNA]</scope>
    <source>
        <strain evidence="3">cv. XS01</strain>
    </source>
</reference>
<name>A0A2Z7D072_9LAMI</name>
<sequence length="162" mass="17275">MVAKENKSSWADIDSEESSSGTSSSSESDEEVQFLMANDNDEVFDFSNLEFTRFVRPVASMVWANVGIVEPPGPGDGPTGRAPVVVAGAGRTNENTSWWSRGAQDGWLVTLEPSGPGGGPSGRLRQWWLEHGEQCKNRRLVTAAACAGECILGLGFVLNGSV</sequence>
<dbReference type="EMBL" id="KQ992384">
    <property type="protein sequence ID" value="KZV50536.1"/>
    <property type="molecule type" value="Genomic_DNA"/>
</dbReference>
<accession>A0A2Z7D072</accession>
<proteinExistence type="predicted"/>
<keyword evidence="3" id="KW-1185">Reference proteome</keyword>